<dbReference type="Gene3D" id="3.40.50.360">
    <property type="match status" value="1"/>
</dbReference>
<keyword evidence="5" id="KW-1185">Reference proteome</keyword>
<dbReference type="EMBL" id="QYTU02000024">
    <property type="protein sequence ID" value="RWR08633.1"/>
    <property type="molecule type" value="Genomic_DNA"/>
</dbReference>
<keyword evidence="1" id="KW-0285">Flavoprotein</keyword>
<dbReference type="RefSeq" id="WP_120073703.1">
    <property type="nucleotide sequence ID" value="NZ_CP126113.1"/>
</dbReference>
<dbReference type="InterPro" id="IPR029039">
    <property type="entry name" value="Flavoprotein-like_sf"/>
</dbReference>
<evidence type="ECO:0000256" key="2">
    <source>
        <dbReference type="ARBA" id="ARBA00022643"/>
    </source>
</evidence>
<protein>
    <submittedName>
        <fullName evidence="4">Flavodoxin family protein</fullName>
    </submittedName>
</protein>
<evidence type="ECO:0000259" key="3">
    <source>
        <dbReference type="Pfam" id="PF03358"/>
    </source>
</evidence>
<evidence type="ECO:0000313" key="5">
    <source>
        <dbReference type="Proteomes" id="UP000273811"/>
    </source>
</evidence>
<gene>
    <name evidence="4" type="ORF">D4N35_011545</name>
</gene>
<dbReference type="InterPro" id="IPR005025">
    <property type="entry name" value="FMN_Rdtase-like_dom"/>
</dbReference>
<feature type="domain" description="NADPH-dependent FMN reductase-like" evidence="3">
    <location>
        <begin position="3"/>
        <end position="146"/>
    </location>
</feature>
<proteinExistence type="predicted"/>
<dbReference type="OrthoDB" id="9805976at2"/>
<name>A0A443IQQ1_9BACI</name>
<organism evidence="4 5">
    <name type="scientific">Siminovitchia fortis</name>
    <dbReference type="NCBI Taxonomy" id="254758"/>
    <lineage>
        <taxon>Bacteria</taxon>
        <taxon>Bacillati</taxon>
        <taxon>Bacillota</taxon>
        <taxon>Bacilli</taxon>
        <taxon>Bacillales</taxon>
        <taxon>Bacillaceae</taxon>
        <taxon>Siminovitchia</taxon>
    </lineage>
</organism>
<dbReference type="GO" id="GO:0016491">
    <property type="term" value="F:oxidoreductase activity"/>
    <property type="evidence" value="ECO:0007669"/>
    <property type="project" value="InterPro"/>
</dbReference>
<comment type="caution">
    <text evidence="4">The sequence shown here is derived from an EMBL/GenBank/DDBJ whole genome shotgun (WGS) entry which is preliminary data.</text>
</comment>
<dbReference type="PANTHER" id="PTHR43278">
    <property type="entry name" value="NAD(P)H-DEPENDENT FMN-CONTAINING OXIDOREDUCTASE YWQN-RELATED"/>
    <property type="match status" value="1"/>
</dbReference>
<dbReference type="PANTHER" id="PTHR43278:SF4">
    <property type="entry name" value="NAD(P)H-DEPENDENT FMN-CONTAINING OXIDOREDUCTASE YWQN-RELATED"/>
    <property type="match status" value="1"/>
</dbReference>
<dbReference type="InterPro" id="IPR051796">
    <property type="entry name" value="ISF_SsuE-like"/>
</dbReference>
<dbReference type="Pfam" id="PF03358">
    <property type="entry name" value="FMN_red"/>
    <property type="match status" value="1"/>
</dbReference>
<dbReference type="AlphaFoldDB" id="A0A443IQQ1"/>
<evidence type="ECO:0000313" key="4">
    <source>
        <dbReference type="EMBL" id="RWR08633.1"/>
    </source>
</evidence>
<reference evidence="4" key="1">
    <citation type="submission" date="2018-12" db="EMBL/GenBank/DDBJ databases">
        <authorList>
            <person name="Sun L."/>
            <person name="Chen Z."/>
        </authorList>
    </citation>
    <scope>NUCLEOTIDE SEQUENCE [LARGE SCALE GENOMIC DNA]</scope>
    <source>
        <strain evidence="4">DSM 16012</strain>
    </source>
</reference>
<dbReference type="Proteomes" id="UP000273811">
    <property type="component" value="Unassembled WGS sequence"/>
</dbReference>
<keyword evidence="2" id="KW-0288">FMN</keyword>
<accession>A0A443IQQ1</accession>
<evidence type="ECO:0000256" key="1">
    <source>
        <dbReference type="ARBA" id="ARBA00022630"/>
    </source>
</evidence>
<sequence length="186" mass="21132">MAKVVVLYGSSRTTSNTELLTKKAIAGLDAKEIYLRDFTVKPIVDGRHAEHGFDEVDDDYDTIIKQVEQSDIILFSTPIYWYSMSGLMKNFIDRWSQTLRDPEFPDFKKNMSGKKAYVLAVGGDEPHMKGLAMIDQFRWIFQFVGMSFAGYIIGEGNKPEDILQDEMALLSAKKLNKELKAIKAAY</sequence>
<dbReference type="SUPFAM" id="SSF52218">
    <property type="entry name" value="Flavoproteins"/>
    <property type="match status" value="1"/>
</dbReference>